<dbReference type="GO" id="GO:0006793">
    <property type="term" value="P:phosphorus metabolic process"/>
    <property type="evidence" value="ECO:0007669"/>
    <property type="project" value="UniProtKB-ARBA"/>
</dbReference>
<comment type="caution">
    <text evidence="3">The sequence shown here is derived from an EMBL/GenBank/DDBJ whole genome shotgun (WGS) entry which is preliminary data.</text>
</comment>
<dbReference type="SUPFAM" id="SSF56024">
    <property type="entry name" value="Phospholipase D/nuclease"/>
    <property type="match status" value="2"/>
</dbReference>
<protein>
    <submittedName>
        <fullName evidence="3">Phospholipase D</fullName>
    </submittedName>
</protein>
<dbReference type="EMBL" id="BMEL01000001">
    <property type="protein sequence ID" value="GGF12728.1"/>
    <property type="molecule type" value="Genomic_DNA"/>
</dbReference>
<keyword evidence="4" id="KW-1185">Reference proteome</keyword>
<accession>A0A917B1X2</accession>
<dbReference type="Gene3D" id="3.30.870.10">
    <property type="entry name" value="Endonuclease Chain A"/>
    <property type="match status" value="2"/>
</dbReference>
<evidence type="ECO:0000259" key="2">
    <source>
        <dbReference type="Pfam" id="PF13091"/>
    </source>
</evidence>
<feature type="domain" description="Phospholipase D-like" evidence="2">
    <location>
        <begin position="302"/>
        <end position="445"/>
    </location>
</feature>
<dbReference type="AlphaFoldDB" id="A0A917B1X2"/>
<evidence type="ECO:0000313" key="3">
    <source>
        <dbReference type="EMBL" id="GGF12728.1"/>
    </source>
</evidence>
<dbReference type="InterPro" id="IPR025202">
    <property type="entry name" value="PLD-like_dom"/>
</dbReference>
<keyword evidence="1" id="KW-0812">Transmembrane</keyword>
<evidence type="ECO:0000256" key="1">
    <source>
        <dbReference type="SAM" id="Phobius"/>
    </source>
</evidence>
<keyword evidence="1" id="KW-1133">Transmembrane helix</keyword>
<name>A0A917B1X2_HALAA</name>
<dbReference type="CDD" id="cd09129">
    <property type="entry name" value="PLDc_unchar2_1"/>
    <property type="match status" value="1"/>
</dbReference>
<reference evidence="3" key="1">
    <citation type="journal article" date="2014" name="Int. J. Syst. Evol. Microbiol.">
        <title>Complete genome sequence of Corynebacterium casei LMG S-19264T (=DSM 44701T), isolated from a smear-ripened cheese.</title>
        <authorList>
            <consortium name="US DOE Joint Genome Institute (JGI-PGF)"/>
            <person name="Walter F."/>
            <person name="Albersmeier A."/>
            <person name="Kalinowski J."/>
            <person name="Ruckert C."/>
        </authorList>
    </citation>
    <scope>NUCLEOTIDE SEQUENCE</scope>
    <source>
        <strain evidence="3">CGMCC 1.12153</strain>
    </source>
</reference>
<keyword evidence="1" id="KW-0472">Membrane</keyword>
<proteinExistence type="predicted"/>
<evidence type="ECO:0000313" key="4">
    <source>
        <dbReference type="Proteomes" id="UP000660110"/>
    </source>
</evidence>
<reference evidence="3" key="2">
    <citation type="submission" date="2020-09" db="EMBL/GenBank/DDBJ databases">
        <authorList>
            <person name="Sun Q."/>
            <person name="Zhou Y."/>
        </authorList>
    </citation>
    <scope>NUCLEOTIDE SEQUENCE</scope>
    <source>
        <strain evidence="3">CGMCC 1.12153</strain>
    </source>
</reference>
<dbReference type="Proteomes" id="UP000660110">
    <property type="component" value="Unassembled WGS sequence"/>
</dbReference>
<dbReference type="PANTHER" id="PTHR21248">
    <property type="entry name" value="CARDIOLIPIN SYNTHASE"/>
    <property type="match status" value="1"/>
</dbReference>
<dbReference type="Pfam" id="PF13091">
    <property type="entry name" value="PLDc_2"/>
    <property type="match status" value="1"/>
</dbReference>
<sequence length="482" mass="56106">MKKLKNLHKKKWFWVLVGFIIILAFVIAYHTSWKSLPEGMAYEGQFRNVEDIEFYKDLTYEDENGDVVHELEIFEEMYETIAEAEEFIVIDMFLFNGYSDDGEEFPNIAEELTDRLIEQKEEHEDLQVVFITDEINTVYGSYESEEIDRLRDHDIDVVLTDLNRLRDSNPVYSSIWRIFFSWMGTSGDGWISNPFASDAPDVTLRSYLKLLNVKANHRKVLITENAAMVSSANPHDESGFHENVAFKMTGPIIKDMLEAEEAVVHFSGEADYPDYENKDFGEEEGPLEVQYITEQKIKDAAIEELEKAEEGDYVWLGMYYLADRHIIDGLDKAADRGATVNIVMDPNKQSFGHEKSGLPNLPIAAEMNNLGNDNLNLKWYDVNMEQFHLKTLYVDREDENVIISGSGNYTRRNLANLNLEADVRIKGDPNEEVFTEVNDYFTRIWENEDGNYTADYEEYQDNLSTVRYLTYHLQKWTWFTTY</sequence>
<gene>
    <name evidence="3" type="ORF">GCM10010954_09340</name>
</gene>
<dbReference type="RefSeq" id="WP_188376290.1">
    <property type="nucleotide sequence ID" value="NZ_BMEL01000001.1"/>
</dbReference>
<organism evidence="3 4">
    <name type="scientific">Halobacillus andaensis</name>
    <dbReference type="NCBI Taxonomy" id="1176239"/>
    <lineage>
        <taxon>Bacteria</taxon>
        <taxon>Bacillati</taxon>
        <taxon>Bacillota</taxon>
        <taxon>Bacilli</taxon>
        <taxon>Bacillales</taxon>
        <taxon>Bacillaceae</taxon>
        <taxon>Halobacillus</taxon>
    </lineage>
</organism>
<feature type="transmembrane region" description="Helical" evidence="1">
    <location>
        <begin position="12"/>
        <end position="30"/>
    </location>
</feature>
<dbReference type="PANTHER" id="PTHR21248:SF22">
    <property type="entry name" value="PHOSPHOLIPASE D"/>
    <property type="match status" value="1"/>
</dbReference>